<reference evidence="1" key="1">
    <citation type="journal article" date="2019" name="bioRxiv">
        <title>The Genome of the Zebra Mussel, Dreissena polymorpha: A Resource for Invasive Species Research.</title>
        <authorList>
            <person name="McCartney M.A."/>
            <person name="Auch B."/>
            <person name="Kono T."/>
            <person name="Mallez S."/>
            <person name="Zhang Y."/>
            <person name="Obille A."/>
            <person name="Becker A."/>
            <person name="Abrahante J.E."/>
            <person name="Garbe J."/>
            <person name="Badalamenti J.P."/>
            <person name="Herman A."/>
            <person name="Mangelson H."/>
            <person name="Liachko I."/>
            <person name="Sullivan S."/>
            <person name="Sone E.D."/>
            <person name="Koren S."/>
            <person name="Silverstein K.A.T."/>
            <person name="Beckman K.B."/>
            <person name="Gohl D.M."/>
        </authorList>
    </citation>
    <scope>NUCLEOTIDE SEQUENCE</scope>
    <source>
        <strain evidence="1">Duluth1</strain>
        <tissue evidence="1">Whole animal</tissue>
    </source>
</reference>
<evidence type="ECO:0000313" key="1">
    <source>
        <dbReference type="EMBL" id="KAH3739004.1"/>
    </source>
</evidence>
<organism evidence="1 2">
    <name type="scientific">Dreissena polymorpha</name>
    <name type="common">Zebra mussel</name>
    <name type="synonym">Mytilus polymorpha</name>
    <dbReference type="NCBI Taxonomy" id="45954"/>
    <lineage>
        <taxon>Eukaryota</taxon>
        <taxon>Metazoa</taxon>
        <taxon>Spiralia</taxon>
        <taxon>Lophotrochozoa</taxon>
        <taxon>Mollusca</taxon>
        <taxon>Bivalvia</taxon>
        <taxon>Autobranchia</taxon>
        <taxon>Heteroconchia</taxon>
        <taxon>Euheterodonta</taxon>
        <taxon>Imparidentia</taxon>
        <taxon>Neoheterodontei</taxon>
        <taxon>Myida</taxon>
        <taxon>Dreissenoidea</taxon>
        <taxon>Dreissenidae</taxon>
        <taxon>Dreissena</taxon>
    </lineage>
</organism>
<sequence>MLSSNNTQPVAAEVDANTEHIHVDTPMRESGENNENAERRTMAANGVEVNAEGYQEFNTDLRVNKFNKQLKKGQKIIKIEEGLRTTLREIPQDVLVDIELLADGHESAKVPDFLQRLVSEKKFLHLQLLLENVGLSDVADQVSTLAEICDQIHLRPITTPTDSSTNRQTLVLVVTQACEAGKHVDRVREWLSGYTIVEANIWDCECCMEKTRQLKACTKCIEHIEAKNAYMRTNYVGVAVDECLARAADFNIKDCQSNCIKCRKVDVELISKRLAVRNILN</sequence>
<keyword evidence="2" id="KW-1185">Reference proteome</keyword>
<protein>
    <submittedName>
        <fullName evidence="1">Uncharacterized protein</fullName>
    </submittedName>
</protein>
<dbReference type="AlphaFoldDB" id="A0A9D4D6D7"/>
<name>A0A9D4D6D7_DREPO</name>
<reference evidence="1" key="2">
    <citation type="submission" date="2020-11" db="EMBL/GenBank/DDBJ databases">
        <authorList>
            <person name="McCartney M.A."/>
            <person name="Auch B."/>
            <person name="Kono T."/>
            <person name="Mallez S."/>
            <person name="Becker A."/>
            <person name="Gohl D.M."/>
            <person name="Silverstein K.A.T."/>
            <person name="Koren S."/>
            <person name="Bechman K.B."/>
            <person name="Herman A."/>
            <person name="Abrahante J.E."/>
            <person name="Garbe J."/>
        </authorList>
    </citation>
    <scope>NUCLEOTIDE SEQUENCE</scope>
    <source>
        <strain evidence="1">Duluth1</strain>
        <tissue evidence="1">Whole animal</tissue>
    </source>
</reference>
<comment type="caution">
    <text evidence="1">The sequence shown here is derived from an EMBL/GenBank/DDBJ whole genome shotgun (WGS) entry which is preliminary data.</text>
</comment>
<dbReference type="EMBL" id="JAIWYP010000011">
    <property type="protein sequence ID" value="KAH3739004.1"/>
    <property type="molecule type" value="Genomic_DNA"/>
</dbReference>
<accession>A0A9D4D6D7</accession>
<gene>
    <name evidence="1" type="ORF">DPMN_045648</name>
</gene>
<proteinExistence type="predicted"/>
<dbReference type="Proteomes" id="UP000828390">
    <property type="component" value="Unassembled WGS sequence"/>
</dbReference>
<evidence type="ECO:0000313" key="2">
    <source>
        <dbReference type="Proteomes" id="UP000828390"/>
    </source>
</evidence>